<keyword evidence="2" id="KW-1133">Transmembrane helix</keyword>
<keyword evidence="2" id="KW-0812">Transmembrane</keyword>
<reference evidence="3 4" key="1">
    <citation type="journal article" date="2018" name="MBio">
        <title>Comparative Genomics Reveals the Core Gene Toolbox for the Fungus-Insect Symbiosis.</title>
        <authorList>
            <person name="Wang Y."/>
            <person name="Stata M."/>
            <person name="Wang W."/>
            <person name="Stajich J.E."/>
            <person name="White M.M."/>
            <person name="Moncalvo J.M."/>
        </authorList>
    </citation>
    <scope>NUCLEOTIDE SEQUENCE [LARGE SCALE GENOMIC DNA]</scope>
    <source>
        <strain evidence="3 4">SC-DP-2</strain>
    </source>
</reference>
<dbReference type="STRING" id="133381.A0A2T9ZKA0"/>
<comment type="caution">
    <text evidence="3">The sequence shown here is derived from an EMBL/GenBank/DDBJ whole genome shotgun (WGS) entry which is preliminary data.</text>
</comment>
<gene>
    <name evidence="3" type="ORF">BB560_000479</name>
</gene>
<sequence>MSIPQAQCVTGKYCYPAPGDSIQMANQYIMLWNPYYNPFFVQKIVDIYFYDTYDTRTPVASFLNINNGDGSFGFEPNYSWFVYAPNDQPAQRSFAFSIVPHGSDPIPPDSGSFFIFATLTPTNPNSNPDPTVTSIITINDNSSRLSNGAIIAISICSFILLVLIIFALLLIRRRKSRAASDREGNLPDYPKDKTQNDSTFPSQNSDSPLLYPAAGPARFASDSNLEAPHYYNFERSASIDNPAHLFNPIIMDSPKAIALGIRNSTRTNSLSSYSHNASAPDLHEENVDINRIKKELLNVMDKAPVEDLGDPNPEFHNFNHSAKLETWREEAAQERLNRTLAEENSVLHSAQHKSKESDPDLQS</sequence>
<evidence type="ECO:0000256" key="1">
    <source>
        <dbReference type="SAM" id="MobiDB-lite"/>
    </source>
</evidence>
<dbReference type="Proteomes" id="UP000245609">
    <property type="component" value="Unassembled WGS sequence"/>
</dbReference>
<keyword evidence="2" id="KW-0472">Membrane</keyword>
<name>A0A2T9ZKA0_9FUNG</name>
<keyword evidence="4" id="KW-1185">Reference proteome</keyword>
<evidence type="ECO:0000313" key="3">
    <source>
        <dbReference type="EMBL" id="PVV05005.1"/>
    </source>
</evidence>
<feature type="compositionally biased region" description="Basic and acidic residues" evidence="1">
    <location>
        <begin position="180"/>
        <end position="195"/>
    </location>
</feature>
<organism evidence="3 4">
    <name type="scientific">Smittium megazygosporum</name>
    <dbReference type="NCBI Taxonomy" id="133381"/>
    <lineage>
        <taxon>Eukaryota</taxon>
        <taxon>Fungi</taxon>
        <taxon>Fungi incertae sedis</taxon>
        <taxon>Zoopagomycota</taxon>
        <taxon>Kickxellomycotina</taxon>
        <taxon>Harpellomycetes</taxon>
        <taxon>Harpellales</taxon>
        <taxon>Legeriomycetaceae</taxon>
        <taxon>Smittium</taxon>
    </lineage>
</organism>
<feature type="region of interest" description="Disordered" evidence="1">
    <location>
        <begin position="180"/>
        <end position="207"/>
    </location>
</feature>
<accession>A0A2T9ZKA0</accession>
<dbReference type="AlphaFoldDB" id="A0A2T9ZKA0"/>
<feature type="transmembrane region" description="Helical" evidence="2">
    <location>
        <begin position="149"/>
        <end position="171"/>
    </location>
</feature>
<dbReference type="OrthoDB" id="5579184at2759"/>
<proteinExistence type="predicted"/>
<feature type="compositionally biased region" description="Polar residues" evidence="1">
    <location>
        <begin position="196"/>
        <end position="207"/>
    </location>
</feature>
<protein>
    <submittedName>
        <fullName evidence="3">Uncharacterized protein</fullName>
    </submittedName>
</protein>
<feature type="region of interest" description="Disordered" evidence="1">
    <location>
        <begin position="339"/>
        <end position="363"/>
    </location>
</feature>
<feature type="compositionally biased region" description="Basic and acidic residues" evidence="1">
    <location>
        <begin position="353"/>
        <end position="363"/>
    </location>
</feature>
<dbReference type="EMBL" id="MBFS01000051">
    <property type="protein sequence ID" value="PVV05005.1"/>
    <property type="molecule type" value="Genomic_DNA"/>
</dbReference>
<evidence type="ECO:0000256" key="2">
    <source>
        <dbReference type="SAM" id="Phobius"/>
    </source>
</evidence>
<evidence type="ECO:0000313" key="4">
    <source>
        <dbReference type="Proteomes" id="UP000245609"/>
    </source>
</evidence>